<dbReference type="OrthoDB" id="2923550at2759"/>
<dbReference type="AlphaFoldDB" id="A0A067P896"/>
<organism evidence="2 3">
    <name type="scientific">Pleurotus ostreatus (strain PC15)</name>
    <name type="common">Oyster mushroom</name>
    <dbReference type="NCBI Taxonomy" id="1137138"/>
    <lineage>
        <taxon>Eukaryota</taxon>
        <taxon>Fungi</taxon>
        <taxon>Dikarya</taxon>
        <taxon>Basidiomycota</taxon>
        <taxon>Agaricomycotina</taxon>
        <taxon>Agaricomycetes</taxon>
        <taxon>Agaricomycetidae</taxon>
        <taxon>Agaricales</taxon>
        <taxon>Pleurotineae</taxon>
        <taxon>Pleurotaceae</taxon>
        <taxon>Pleurotus</taxon>
    </lineage>
</organism>
<keyword evidence="1" id="KW-0812">Transmembrane</keyword>
<sequence length="328" mass="35715">MGAITATESLIVSLFFVSFLEGVFVMLMATGVYLAQAQHQRKDRKWTGLGVCGVTFFLSTVHFIMVFYQYYGLLGGSERYSPSDLQGYARFNLASYPVAYLNVMVACLILTWKAWTLYDQSWAIVAGGVTGTVALAVASYGFVAVSYQEVPNLVGSAIDDFYSVARAEPIRAWALSSIVLTVVTSVALTGLIMAKLIAQQRAMREYSSAVFDLLLFFESGALFASGWIIYLVLFLVDNQATILTFDSMSQLSGIVPSLIIILTSAGATIVTPRVYTDRRPTIASSRVETSMQFGGPADTGFSVSMGGDSTELETKISSKKSKERLYVN</sequence>
<name>A0A067P896_PLEO1</name>
<feature type="transmembrane region" description="Helical" evidence="1">
    <location>
        <begin position="12"/>
        <end position="34"/>
    </location>
</feature>
<reference evidence="3" key="1">
    <citation type="journal article" date="2014" name="Proc. Natl. Acad. Sci. U.S.A.">
        <title>Extensive sampling of basidiomycete genomes demonstrates inadequacy of the white-rot/brown-rot paradigm for wood decay fungi.</title>
        <authorList>
            <person name="Riley R."/>
            <person name="Salamov A.A."/>
            <person name="Brown D.W."/>
            <person name="Nagy L.G."/>
            <person name="Floudas D."/>
            <person name="Held B.W."/>
            <person name="Levasseur A."/>
            <person name="Lombard V."/>
            <person name="Morin E."/>
            <person name="Otillar R."/>
            <person name="Lindquist E.A."/>
            <person name="Sun H."/>
            <person name="LaButti K.M."/>
            <person name="Schmutz J."/>
            <person name="Jabbour D."/>
            <person name="Luo H."/>
            <person name="Baker S.E."/>
            <person name="Pisabarro A.G."/>
            <person name="Walton J.D."/>
            <person name="Blanchette R.A."/>
            <person name="Henrissat B."/>
            <person name="Martin F."/>
            <person name="Cullen D."/>
            <person name="Hibbett D.S."/>
            <person name="Grigoriev I.V."/>
        </authorList>
    </citation>
    <scope>NUCLEOTIDE SEQUENCE [LARGE SCALE GENOMIC DNA]</scope>
    <source>
        <strain evidence="3">PC15</strain>
    </source>
</reference>
<feature type="transmembrane region" description="Helical" evidence="1">
    <location>
        <begin position="172"/>
        <end position="198"/>
    </location>
</feature>
<dbReference type="HOGENOM" id="CLU_044614_3_1_1"/>
<feature type="transmembrane region" description="Helical" evidence="1">
    <location>
        <begin position="122"/>
        <end position="143"/>
    </location>
</feature>
<feature type="transmembrane region" description="Helical" evidence="1">
    <location>
        <begin position="91"/>
        <end position="110"/>
    </location>
</feature>
<feature type="transmembrane region" description="Helical" evidence="1">
    <location>
        <begin position="46"/>
        <end position="71"/>
    </location>
</feature>
<feature type="transmembrane region" description="Helical" evidence="1">
    <location>
        <begin position="253"/>
        <end position="276"/>
    </location>
</feature>
<dbReference type="InParanoid" id="A0A067P896"/>
<evidence type="ECO:0000313" key="3">
    <source>
        <dbReference type="Proteomes" id="UP000027073"/>
    </source>
</evidence>
<gene>
    <name evidence="2" type="ORF">PLEOSDRAFT_1091162</name>
</gene>
<dbReference type="EMBL" id="KL198004">
    <property type="protein sequence ID" value="KDQ32657.1"/>
    <property type="molecule type" value="Genomic_DNA"/>
</dbReference>
<proteinExistence type="predicted"/>
<feature type="transmembrane region" description="Helical" evidence="1">
    <location>
        <begin position="210"/>
        <end position="233"/>
    </location>
</feature>
<protein>
    <submittedName>
        <fullName evidence="2">Uncharacterized protein</fullName>
    </submittedName>
</protein>
<evidence type="ECO:0000256" key="1">
    <source>
        <dbReference type="SAM" id="Phobius"/>
    </source>
</evidence>
<dbReference type="VEuPathDB" id="FungiDB:PLEOSDRAFT_1091162"/>
<dbReference type="Proteomes" id="UP000027073">
    <property type="component" value="Unassembled WGS sequence"/>
</dbReference>
<accession>A0A067P896</accession>
<evidence type="ECO:0000313" key="2">
    <source>
        <dbReference type="EMBL" id="KDQ32657.1"/>
    </source>
</evidence>
<dbReference type="STRING" id="1137138.A0A067P896"/>
<keyword evidence="1" id="KW-0472">Membrane</keyword>
<keyword evidence="1" id="KW-1133">Transmembrane helix</keyword>